<dbReference type="RefSeq" id="WP_012185796.1">
    <property type="nucleotide sequence ID" value="NC_009954.1"/>
</dbReference>
<keyword evidence="7 12" id="KW-0862">Zinc</keyword>
<gene>
    <name evidence="14" type="ordered locus">Cmaq_0740</name>
</gene>
<reference evidence="14 15" key="1">
    <citation type="submission" date="2007-10" db="EMBL/GenBank/DDBJ databases">
        <title>Complete sequence of Caldivirga maquilingensis IC-167.</title>
        <authorList>
            <consortium name="US DOE Joint Genome Institute"/>
            <person name="Copeland A."/>
            <person name="Lucas S."/>
            <person name="Lapidus A."/>
            <person name="Barry K."/>
            <person name="Glavina del Rio T."/>
            <person name="Dalin E."/>
            <person name="Tice H."/>
            <person name="Pitluck S."/>
            <person name="Saunders E."/>
            <person name="Brettin T."/>
            <person name="Bruce D."/>
            <person name="Detter J.C."/>
            <person name="Han C."/>
            <person name="Schmutz J."/>
            <person name="Larimer F."/>
            <person name="Land M."/>
            <person name="Hauser L."/>
            <person name="Kyrpides N."/>
            <person name="Ivanova N."/>
            <person name="Biddle J.F."/>
            <person name="Zhang Z."/>
            <person name="Fitz-Gibbon S.T."/>
            <person name="Lowe T.M."/>
            <person name="Saltikov C."/>
            <person name="House C.H."/>
            <person name="Richardson P."/>
        </authorList>
    </citation>
    <scope>NUCLEOTIDE SEQUENCE [LARGE SCALE GENOMIC DNA]</scope>
    <source>
        <strain evidence="15">ATCC 700844 / DSM 13496 / JCM 10307 / IC-167</strain>
    </source>
</reference>
<dbReference type="GO" id="GO:0005829">
    <property type="term" value="C:cytosol"/>
    <property type="evidence" value="ECO:0007669"/>
    <property type="project" value="TreeGrafter"/>
</dbReference>
<feature type="binding site" evidence="12">
    <location>
        <position position="90"/>
    </location>
    <ligand>
        <name>Zn(2+)</name>
        <dbReference type="ChEBI" id="CHEBI:29105"/>
        <note>catalytic</note>
    </ligand>
</feature>
<comment type="function">
    <text evidence="2">This enzyme scavenges exogenous and endogenous cytidine and 2'-deoxycytidine for UMP synthesis.</text>
</comment>
<feature type="binding site" evidence="12">
    <location>
        <position position="87"/>
    </location>
    <ligand>
        <name>Zn(2+)</name>
        <dbReference type="ChEBI" id="CHEBI:29105"/>
        <note>catalytic</note>
    </ligand>
</feature>
<protein>
    <recommendedName>
        <fullName evidence="4">cytidine deaminase</fullName>
        <ecNumber evidence="4">3.5.4.5</ecNumber>
    </recommendedName>
    <alternativeName>
        <fullName evidence="8">Cytidine aminohydrolase</fullName>
    </alternativeName>
</protein>
<dbReference type="CDD" id="cd01283">
    <property type="entry name" value="cytidine_deaminase"/>
    <property type="match status" value="1"/>
</dbReference>
<dbReference type="GeneID" id="5708797"/>
<comment type="similarity">
    <text evidence="3">Belongs to the cytidine and deoxycytidylate deaminase family.</text>
</comment>
<evidence type="ECO:0000256" key="1">
    <source>
        <dbReference type="ARBA" id="ARBA00001947"/>
    </source>
</evidence>
<evidence type="ECO:0000259" key="13">
    <source>
        <dbReference type="PROSITE" id="PS51747"/>
    </source>
</evidence>
<evidence type="ECO:0000256" key="12">
    <source>
        <dbReference type="PIRSR" id="PIRSR606262-3"/>
    </source>
</evidence>
<evidence type="ECO:0000256" key="7">
    <source>
        <dbReference type="ARBA" id="ARBA00022833"/>
    </source>
</evidence>
<evidence type="ECO:0000256" key="9">
    <source>
        <dbReference type="ARBA" id="ARBA00049558"/>
    </source>
</evidence>
<evidence type="ECO:0000256" key="3">
    <source>
        <dbReference type="ARBA" id="ARBA00006576"/>
    </source>
</evidence>
<organism evidence="14 15">
    <name type="scientific">Caldivirga maquilingensis (strain ATCC 700844 / DSM 13496 / JCM 10307 / IC-167)</name>
    <dbReference type="NCBI Taxonomy" id="397948"/>
    <lineage>
        <taxon>Archaea</taxon>
        <taxon>Thermoproteota</taxon>
        <taxon>Thermoprotei</taxon>
        <taxon>Thermoproteales</taxon>
        <taxon>Thermoproteaceae</taxon>
        <taxon>Caldivirga</taxon>
    </lineage>
</organism>
<comment type="catalytic activity">
    <reaction evidence="9">
        <text>cytidine + H2O + H(+) = uridine + NH4(+)</text>
        <dbReference type="Rhea" id="RHEA:16069"/>
        <dbReference type="ChEBI" id="CHEBI:15377"/>
        <dbReference type="ChEBI" id="CHEBI:15378"/>
        <dbReference type="ChEBI" id="CHEBI:16704"/>
        <dbReference type="ChEBI" id="CHEBI:17562"/>
        <dbReference type="ChEBI" id="CHEBI:28938"/>
        <dbReference type="EC" id="3.5.4.5"/>
    </reaction>
</comment>
<dbReference type="PANTHER" id="PTHR11644:SF2">
    <property type="entry name" value="CYTIDINE DEAMINASE"/>
    <property type="match status" value="1"/>
</dbReference>
<evidence type="ECO:0000256" key="8">
    <source>
        <dbReference type="ARBA" id="ARBA00032005"/>
    </source>
</evidence>
<dbReference type="PROSITE" id="PS00903">
    <property type="entry name" value="CYT_DCMP_DEAMINASES_1"/>
    <property type="match status" value="1"/>
</dbReference>
<dbReference type="Proteomes" id="UP000001137">
    <property type="component" value="Chromosome"/>
</dbReference>
<dbReference type="GO" id="GO:0008270">
    <property type="term" value="F:zinc ion binding"/>
    <property type="evidence" value="ECO:0007669"/>
    <property type="project" value="InterPro"/>
</dbReference>
<dbReference type="HOGENOM" id="CLU_097262_4_1_2"/>
<name>A8MCS0_CALMQ</name>
<keyword evidence="15" id="KW-1185">Reference proteome</keyword>
<keyword evidence="5 12" id="KW-0479">Metal-binding</keyword>
<evidence type="ECO:0000256" key="6">
    <source>
        <dbReference type="ARBA" id="ARBA00022801"/>
    </source>
</evidence>
<dbReference type="AlphaFoldDB" id="A8MCS0"/>
<feature type="binding site" evidence="12">
    <location>
        <position position="55"/>
    </location>
    <ligand>
        <name>Zn(2+)</name>
        <dbReference type="ChEBI" id="CHEBI:29105"/>
        <note>catalytic</note>
    </ligand>
</feature>
<dbReference type="PANTHER" id="PTHR11644">
    <property type="entry name" value="CYTIDINE DEAMINASE"/>
    <property type="match status" value="1"/>
</dbReference>
<dbReference type="GO" id="GO:0055086">
    <property type="term" value="P:nucleobase-containing small molecule metabolic process"/>
    <property type="evidence" value="ECO:0007669"/>
    <property type="project" value="UniProtKB-ARBA"/>
</dbReference>
<comment type="cofactor">
    <cofactor evidence="1 12">
        <name>Zn(2+)</name>
        <dbReference type="ChEBI" id="CHEBI:29105"/>
    </cofactor>
</comment>
<dbReference type="eggNOG" id="arCOG04173">
    <property type="taxonomic scope" value="Archaea"/>
</dbReference>
<dbReference type="EC" id="3.5.4.5" evidence="4"/>
<dbReference type="EMBL" id="CP000852">
    <property type="protein sequence ID" value="ABW01576.1"/>
    <property type="molecule type" value="Genomic_DNA"/>
</dbReference>
<dbReference type="NCBIfam" id="NF004064">
    <property type="entry name" value="PRK05578.1"/>
    <property type="match status" value="1"/>
</dbReference>
<dbReference type="OrthoDB" id="39143at2157"/>
<dbReference type="Gene3D" id="3.40.140.10">
    <property type="entry name" value="Cytidine Deaminase, domain 2"/>
    <property type="match status" value="1"/>
</dbReference>
<dbReference type="STRING" id="397948.Cmaq_0740"/>
<evidence type="ECO:0000256" key="2">
    <source>
        <dbReference type="ARBA" id="ARBA00003949"/>
    </source>
</evidence>
<evidence type="ECO:0000256" key="10">
    <source>
        <dbReference type="PIRSR" id="PIRSR606262-1"/>
    </source>
</evidence>
<feature type="domain" description="CMP/dCMP-type deaminase" evidence="13">
    <location>
        <begin position="3"/>
        <end position="126"/>
    </location>
</feature>
<dbReference type="PROSITE" id="PS51747">
    <property type="entry name" value="CYT_DCMP_DEAMINASES_2"/>
    <property type="match status" value="1"/>
</dbReference>
<dbReference type="KEGG" id="cma:Cmaq_0740"/>
<dbReference type="GO" id="GO:0042802">
    <property type="term" value="F:identical protein binding"/>
    <property type="evidence" value="ECO:0007669"/>
    <property type="project" value="UniProtKB-ARBA"/>
</dbReference>
<evidence type="ECO:0000256" key="5">
    <source>
        <dbReference type="ARBA" id="ARBA00022723"/>
    </source>
</evidence>
<dbReference type="GO" id="GO:0004126">
    <property type="term" value="F:cytidine deaminase activity"/>
    <property type="evidence" value="ECO:0007669"/>
    <property type="project" value="UniProtKB-EC"/>
</dbReference>
<dbReference type="InterPro" id="IPR016193">
    <property type="entry name" value="Cytidine_deaminase-like"/>
</dbReference>
<accession>A8MCS0</accession>
<evidence type="ECO:0000313" key="15">
    <source>
        <dbReference type="Proteomes" id="UP000001137"/>
    </source>
</evidence>
<sequence>MDEEVNRAIQLAESYLSNSYSPYSGIKVAAVAITSDGKMFPGVNVENSSYGLTICAERVAVFRAVTEGYRRIKAVVVVSNRDEIYPCGACLQVMAEFNVEEVYVASRGGIKRFKLSELLPRPFSLGAQRT</sequence>
<evidence type="ECO:0000256" key="11">
    <source>
        <dbReference type="PIRSR" id="PIRSR606262-2"/>
    </source>
</evidence>
<dbReference type="GO" id="GO:0072527">
    <property type="term" value="P:pyrimidine-containing compound metabolic process"/>
    <property type="evidence" value="ECO:0007669"/>
    <property type="project" value="UniProtKB-ARBA"/>
</dbReference>
<evidence type="ECO:0000313" key="14">
    <source>
        <dbReference type="EMBL" id="ABW01576.1"/>
    </source>
</evidence>
<dbReference type="InterPro" id="IPR002125">
    <property type="entry name" value="CMP_dCMP_dom"/>
</dbReference>
<evidence type="ECO:0000256" key="4">
    <source>
        <dbReference type="ARBA" id="ARBA00012783"/>
    </source>
</evidence>
<proteinExistence type="inferred from homology"/>
<dbReference type="InterPro" id="IPR016192">
    <property type="entry name" value="APOBEC/CMP_deaminase_Zn-bd"/>
</dbReference>
<feature type="active site" description="Proton donor" evidence="10">
    <location>
        <position position="57"/>
    </location>
</feature>
<dbReference type="Pfam" id="PF00383">
    <property type="entry name" value="dCMP_cyt_deam_1"/>
    <property type="match status" value="1"/>
</dbReference>
<feature type="binding site" evidence="11">
    <location>
        <begin position="44"/>
        <end position="50"/>
    </location>
    <ligand>
        <name>substrate</name>
    </ligand>
</feature>
<dbReference type="SUPFAM" id="SSF53927">
    <property type="entry name" value="Cytidine deaminase-like"/>
    <property type="match status" value="1"/>
</dbReference>
<dbReference type="InterPro" id="IPR006262">
    <property type="entry name" value="Cyt_deam_tetra"/>
</dbReference>
<dbReference type="NCBIfam" id="TIGR01354">
    <property type="entry name" value="cyt_deam_tetra"/>
    <property type="match status" value="1"/>
</dbReference>
<keyword evidence="6" id="KW-0378">Hydrolase</keyword>
<dbReference type="InterPro" id="IPR050202">
    <property type="entry name" value="Cyt/Deoxycyt_deaminase"/>
</dbReference>